<evidence type="ECO:0000313" key="3">
    <source>
        <dbReference type="Proteomes" id="UP000223749"/>
    </source>
</evidence>
<dbReference type="CDD" id="cd11576">
    <property type="entry name" value="GH99_GH71_like_2"/>
    <property type="match status" value="1"/>
</dbReference>
<evidence type="ECO:0000256" key="1">
    <source>
        <dbReference type="SAM" id="SignalP"/>
    </source>
</evidence>
<dbReference type="AlphaFoldDB" id="A0A2D1U4E5"/>
<dbReference type="Gene3D" id="3.20.20.80">
    <property type="entry name" value="Glycosidases"/>
    <property type="match status" value="1"/>
</dbReference>
<organism evidence="2 3">
    <name type="scientific">Pedobacter ginsengisoli</name>
    <dbReference type="NCBI Taxonomy" id="363852"/>
    <lineage>
        <taxon>Bacteria</taxon>
        <taxon>Pseudomonadati</taxon>
        <taxon>Bacteroidota</taxon>
        <taxon>Sphingobacteriia</taxon>
        <taxon>Sphingobacteriales</taxon>
        <taxon>Sphingobacteriaceae</taxon>
        <taxon>Pedobacter</taxon>
    </lineage>
</organism>
<feature type="chain" id="PRO_5013911025" evidence="1">
    <location>
        <begin position="21"/>
        <end position="424"/>
    </location>
</feature>
<proteinExistence type="predicted"/>
<accession>A0A2D1U4E5</accession>
<dbReference type="EMBL" id="CP024091">
    <property type="protein sequence ID" value="ATP56479.1"/>
    <property type="molecule type" value="Genomic_DNA"/>
</dbReference>
<dbReference type="RefSeq" id="WP_099438421.1">
    <property type="nucleotide sequence ID" value="NZ_CP024091.1"/>
</dbReference>
<dbReference type="KEGG" id="pgs:CPT03_08330"/>
<feature type="signal peptide" evidence="1">
    <location>
        <begin position="1"/>
        <end position="20"/>
    </location>
</feature>
<protein>
    <submittedName>
        <fullName evidence="2">Xylosidase</fullName>
    </submittedName>
</protein>
<gene>
    <name evidence="2" type="ORF">CPT03_08330</name>
</gene>
<keyword evidence="3" id="KW-1185">Reference proteome</keyword>
<reference evidence="2 3" key="1">
    <citation type="submission" date="2017-10" db="EMBL/GenBank/DDBJ databases">
        <title>Whole genome of Pedobacter ginsengisoli T01R-27 isolated from tomato rhizosphere.</title>
        <authorList>
            <person name="Weon H.-Y."/>
            <person name="Lee S.A."/>
            <person name="Sang M.K."/>
            <person name="Song J."/>
        </authorList>
    </citation>
    <scope>NUCLEOTIDE SEQUENCE [LARGE SCALE GENOMIC DNA]</scope>
    <source>
        <strain evidence="2 3">T01R-27</strain>
    </source>
</reference>
<name>A0A2D1U4E5_9SPHI</name>
<dbReference type="Proteomes" id="UP000223749">
    <property type="component" value="Chromosome"/>
</dbReference>
<evidence type="ECO:0000313" key="2">
    <source>
        <dbReference type="EMBL" id="ATP56479.1"/>
    </source>
</evidence>
<keyword evidence="1" id="KW-0732">Signal</keyword>
<dbReference type="OrthoDB" id="9783748at2"/>
<sequence length="424" mass="48194">MNIKHTVLLTALLFTGTVFAQSKHSKASRFKSYKGLIMAGYQGWHNAPDDGAGRGWYHYQSKGKFEPGSTNVDLWPETSELKKVYQTSFVHADGSPAYLPSAHDASTVETHFKWMKDYGLDGVFMQRFVAEIRGKSGRNHFNKVLENALKSSQKYGRAISVMYDLSGTRDSVDVPVLINDWKNLVDSMKITSQGNNQTYLYHNGKPLVVLWGVGFNDNRKYTLKDVEKMVDFLKNDPVYGGCSVMLGVPTYWREFGNDTEKNPRLHDIIKKADIVHPWTIGRYSNEATYSKYAEVQKGDIAWCKQNKLDYVGVVFPGFSWHNMNPKSPSNQIPRNRGRFFWKQLSTAIKNGAEMLYVAMFDEVDEGTAIFKVSKNPPIGASTFVKFEDDIPSDYYLYLSGYAGKMLRKQVPFNEDVPLPLKPKD</sequence>